<accession>A0AAV7HRF1</accession>
<reference evidence="1 2" key="1">
    <citation type="journal article" date="2021" name="J. Hered.">
        <title>A chromosome-level genome assembly of the parasitoid wasp, Cotesia glomerata (Hymenoptera: Braconidae).</title>
        <authorList>
            <person name="Pinto B.J."/>
            <person name="Weis J.J."/>
            <person name="Gamble T."/>
            <person name="Ode P.J."/>
            <person name="Paul R."/>
            <person name="Zaspel J.M."/>
        </authorList>
    </citation>
    <scope>NUCLEOTIDE SEQUENCE [LARGE SCALE GENOMIC DNA]</scope>
    <source>
        <strain evidence="1">CgM1</strain>
    </source>
</reference>
<gene>
    <name evidence="1" type="ORF">KQX54_003750</name>
</gene>
<dbReference type="AlphaFoldDB" id="A0AAV7HRF1"/>
<keyword evidence="2" id="KW-1185">Reference proteome</keyword>
<protein>
    <submittedName>
        <fullName evidence="1">Uncharacterized protein</fullName>
    </submittedName>
</protein>
<name>A0AAV7HRF1_COTGL</name>
<evidence type="ECO:0000313" key="2">
    <source>
        <dbReference type="Proteomes" id="UP000826195"/>
    </source>
</evidence>
<evidence type="ECO:0000313" key="1">
    <source>
        <dbReference type="EMBL" id="KAH0534430.1"/>
    </source>
</evidence>
<dbReference type="EMBL" id="JAHXZJ010002982">
    <property type="protein sequence ID" value="KAH0534430.1"/>
    <property type="molecule type" value="Genomic_DNA"/>
</dbReference>
<sequence length="139" mass="16107">MPELEISCNCEAYCLTSSMSIPKDFHTIYEIIENCFEGLREDIDMASDIEESLDTTMTPDNYEDFLKSLNKCLKRKALFMYVVALIFKYEKCSYISKAMNKNTALGAKYISLKARYPDLVARALSCSVEDLKKEFMEYY</sequence>
<dbReference type="Proteomes" id="UP000826195">
    <property type="component" value="Unassembled WGS sequence"/>
</dbReference>
<proteinExistence type="predicted"/>
<organism evidence="1 2">
    <name type="scientific">Cotesia glomerata</name>
    <name type="common">Lepidopteran parasitic wasp</name>
    <name type="synonym">Apanteles glomeratus</name>
    <dbReference type="NCBI Taxonomy" id="32391"/>
    <lineage>
        <taxon>Eukaryota</taxon>
        <taxon>Metazoa</taxon>
        <taxon>Ecdysozoa</taxon>
        <taxon>Arthropoda</taxon>
        <taxon>Hexapoda</taxon>
        <taxon>Insecta</taxon>
        <taxon>Pterygota</taxon>
        <taxon>Neoptera</taxon>
        <taxon>Endopterygota</taxon>
        <taxon>Hymenoptera</taxon>
        <taxon>Apocrita</taxon>
        <taxon>Ichneumonoidea</taxon>
        <taxon>Braconidae</taxon>
        <taxon>Microgastrinae</taxon>
        <taxon>Cotesia</taxon>
    </lineage>
</organism>
<comment type="caution">
    <text evidence="1">The sequence shown here is derived from an EMBL/GenBank/DDBJ whole genome shotgun (WGS) entry which is preliminary data.</text>
</comment>